<feature type="transmembrane region" description="Helical" evidence="7">
    <location>
        <begin position="72"/>
        <end position="91"/>
    </location>
</feature>
<protein>
    <submittedName>
        <fullName evidence="8">Major Facilitator Superfamily protein</fullName>
    </submittedName>
</protein>
<proteinExistence type="predicted"/>
<feature type="transmembrane region" description="Helical" evidence="7">
    <location>
        <begin position="282"/>
        <end position="301"/>
    </location>
</feature>
<evidence type="ECO:0000256" key="7">
    <source>
        <dbReference type="SAM" id="Phobius"/>
    </source>
</evidence>
<reference evidence="9" key="1">
    <citation type="submission" date="2018-08" db="EMBL/GenBank/DDBJ databases">
        <authorList>
            <person name="Chevrot R."/>
        </authorList>
    </citation>
    <scope>NUCLEOTIDE SEQUENCE [LARGE SCALE GENOMIC DNA]</scope>
</reference>
<dbReference type="CDD" id="cd06173">
    <property type="entry name" value="MFS_MefA_like"/>
    <property type="match status" value="1"/>
</dbReference>
<feature type="transmembrane region" description="Helical" evidence="7">
    <location>
        <begin position="136"/>
        <end position="156"/>
    </location>
</feature>
<evidence type="ECO:0000256" key="4">
    <source>
        <dbReference type="ARBA" id="ARBA00022692"/>
    </source>
</evidence>
<evidence type="ECO:0000256" key="6">
    <source>
        <dbReference type="ARBA" id="ARBA00023136"/>
    </source>
</evidence>
<feature type="transmembrane region" description="Helical" evidence="7">
    <location>
        <begin position="97"/>
        <end position="124"/>
    </location>
</feature>
<evidence type="ECO:0000256" key="5">
    <source>
        <dbReference type="ARBA" id="ARBA00022989"/>
    </source>
</evidence>
<feature type="transmembrane region" description="Helical" evidence="7">
    <location>
        <begin position="253"/>
        <end position="270"/>
    </location>
</feature>
<evidence type="ECO:0000313" key="8">
    <source>
        <dbReference type="EMBL" id="SYX86592.1"/>
    </source>
</evidence>
<gene>
    <name evidence="8" type="ORF">PBLR_15018</name>
</gene>
<feature type="transmembrane region" description="Helical" evidence="7">
    <location>
        <begin position="307"/>
        <end position="327"/>
    </location>
</feature>
<keyword evidence="4 7" id="KW-0812">Transmembrane</keyword>
<feature type="transmembrane region" description="Helical" evidence="7">
    <location>
        <begin position="339"/>
        <end position="360"/>
    </location>
</feature>
<dbReference type="GO" id="GO:0022857">
    <property type="term" value="F:transmembrane transporter activity"/>
    <property type="evidence" value="ECO:0007669"/>
    <property type="project" value="InterPro"/>
</dbReference>
<keyword evidence="2" id="KW-0813">Transport</keyword>
<organism evidence="8 9">
    <name type="scientific">Paenibacillus alvei</name>
    <name type="common">Bacillus alvei</name>
    <dbReference type="NCBI Taxonomy" id="44250"/>
    <lineage>
        <taxon>Bacteria</taxon>
        <taxon>Bacillati</taxon>
        <taxon>Bacillota</taxon>
        <taxon>Bacilli</taxon>
        <taxon>Bacillales</taxon>
        <taxon>Paenibacillaceae</taxon>
        <taxon>Paenibacillus</taxon>
    </lineage>
</organism>
<evidence type="ECO:0000256" key="2">
    <source>
        <dbReference type="ARBA" id="ARBA00022448"/>
    </source>
</evidence>
<dbReference type="Proteomes" id="UP000304148">
    <property type="component" value="Chromosome"/>
</dbReference>
<dbReference type="RefSeq" id="WP_138188477.1">
    <property type="nucleotide sequence ID" value="NZ_LS992241.1"/>
</dbReference>
<dbReference type="Pfam" id="PF07690">
    <property type="entry name" value="MFS_1"/>
    <property type="match status" value="1"/>
</dbReference>
<feature type="transmembrane region" description="Helical" evidence="7">
    <location>
        <begin position="40"/>
        <end position="60"/>
    </location>
</feature>
<dbReference type="SUPFAM" id="SSF103473">
    <property type="entry name" value="MFS general substrate transporter"/>
    <property type="match status" value="1"/>
</dbReference>
<dbReference type="GO" id="GO:0005886">
    <property type="term" value="C:plasma membrane"/>
    <property type="evidence" value="ECO:0007669"/>
    <property type="project" value="UniProtKB-SubCell"/>
</dbReference>
<dbReference type="PANTHER" id="PTHR43266:SF7">
    <property type="entry name" value="TRANSPORTER, PUTATIVE-RELATED"/>
    <property type="match status" value="1"/>
</dbReference>
<feature type="transmembrane region" description="Helical" evidence="7">
    <location>
        <begin position="7"/>
        <end position="28"/>
    </location>
</feature>
<sequence>MWSNRNVWIVLCGEFIAGLGLWTSIIANLEFMQHYVPSDFMKSLILFTGLLAGVLIGPYAGKVIDSHRKKSVLIWAGIGRMVSVCFMFLAIAQGSVWWMILFAVCLQISAAFYFPALQSVIPLIVQDKDLIALNGVHMNASTIARIIGTVAAGMMLSVMSLSALYTASLVAYGLLLVSTYFLDIDEEPKEERGQKRKEKQGGGFKEIVPMLKGMPIALMALCLSIIPGFFIGSFNLMVINISEMHQDTQIKGWLYAAEGIAFILAAFFVKRISGQRDLLKQLFALSFIIAAAQGLLFFAHVKWMTLVAFGLFGFAAGFFFPLLSTYFQKSIPKELHGRFFSFRTMLDRVMFQVVLLAAGFSLDTIGLPYMVLIFSVLSLAILLYGMAHTVGSTSKRKQDTEKSAI</sequence>
<evidence type="ECO:0000313" key="9">
    <source>
        <dbReference type="Proteomes" id="UP000304148"/>
    </source>
</evidence>
<dbReference type="PANTHER" id="PTHR43266">
    <property type="entry name" value="MACROLIDE-EFFLUX PROTEIN"/>
    <property type="match status" value="1"/>
</dbReference>
<dbReference type="InterPro" id="IPR036259">
    <property type="entry name" value="MFS_trans_sf"/>
</dbReference>
<dbReference type="Gene3D" id="1.20.1250.20">
    <property type="entry name" value="MFS general substrate transporter like domains"/>
    <property type="match status" value="1"/>
</dbReference>
<name>A0A383RJ36_PAEAL</name>
<dbReference type="EMBL" id="LS992241">
    <property type="protein sequence ID" value="SYX86592.1"/>
    <property type="molecule type" value="Genomic_DNA"/>
</dbReference>
<feature type="transmembrane region" description="Helical" evidence="7">
    <location>
        <begin position="162"/>
        <end position="182"/>
    </location>
</feature>
<evidence type="ECO:0000256" key="1">
    <source>
        <dbReference type="ARBA" id="ARBA00004651"/>
    </source>
</evidence>
<dbReference type="AlphaFoldDB" id="A0A383RJ36"/>
<feature type="transmembrane region" description="Helical" evidence="7">
    <location>
        <begin position="216"/>
        <end position="241"/>
    </location>
</feature>
<keyword evidence="6 7" id="KW-0472">Membrane</keyword>
<keyword evidence="3" id="KW-1003">Cell membrane</keyword>
<feature type="transmembrane region" description="Helical" evidence="7">
    <location>
        <begin position="366"/>
        <end position="387"/>
    </location>
</feature>
<keyword evidence="5 7" id="KW-1133">Transmembrane helix</keyword>
<accession>A0A383RJ36</accession>
<dbReference type="InterPro" id="IPR011701">
    <property type="entry name" value="MFS"/>
</dbReference>
<evidence type="ECO:0000256" key="3">
    <source>
        <dbReference type="ARBA" id="ARBA00022475"/>
    </source>
</evidence>
<comment type="subcellular location">
    <subcellularLocation>
        <location evidence="1">Cell membrane</location>
        <topology evidence="1">Multi-pass membrane protein</topology>
    </subcellularLocation>
</comment>